<sequence>MKFQLTTVLSLALTSTAIAAVLPAKREHLTFLPKSGKTFPLGFGGNGDANTHGSLFLENLLDDEPDVATYGTADAYSDHEADAYTEYAPEDDEGIQFDGAAGLAGQFGLGRRQEPDDGGEEEGEGGEVEEELDDTQVQSMDGPAPEEVPADEDVEVQGNGDEEEPASGGGDDDDDDDVDDYEDGDDDE</sequence>
<name>A0A9N9LM26_9HELO</name>
<feature type="compositionally biased region" description="Acidic residues" evidence="1">
    <location>
        <begin position="148"/>
        <end position="188"/>
    </location>
</feature>
<evidence type="ECO:0000313" key="3">
    <source>
        <dbReference type="EMBL" id="CAG8975522.1"/>
    </source>
</evidence>
<feature type="region of interest" description="Disordered" evidence="1">
    <location>
        <begin position="104"/>
        <end position="188"/>
    </location>
</feature>
<dbReference type="AlphaFoldDB" id="A0A9N9LM26"/>
<dbReference type="Proteomes" id="UP000701801">
    <property type="component" value="Unassembled WGS sequence"/>
</dbReference>
<evidence type="ECO:0000256" key="1">
    <source>
        <dbReference type="SAM" id="MobiDB-lite"/>
    </source>
</evidence>
<organism evidence="3 4">
    <name type="scientific">Hymenoscyphus albidus</name>
    <dbReference type="NCBI Taxonomy" id="595503"/>
    <lineage>
        <taxon>Eukaryota</taxon>
        <taxon>Fungi</taxon>
        <taxon>Dikarya</taxon>
        <taxon>Ascomycota</taxon>
        <taxon>Pezizomycotina</taxon>
        <taxon>Leotiomycetes</taxon>
        <taxon>Helotiales</taxon>
        <taxon>Helotiaceae</taxon>
        <taxon>Hymenoscyphus</taxon>
    </lineage>
</organism>
<feature type="signal peptide" evidence="2">
    <location>
        <begin position="1"/>
        <end position="19"/>
    </location>
</feature>
<protein>
    <submittedName>
        <fullName evidence="3">Uncharacterized protein</fullName>
    </submittedName>
</protein>
<comment type="caution">
    <text evidence="3">The sequence shown here is derived from an EMBL/GenBank/DDBJ whole genome shotgun (WGS) entry which is preliminary data.</text>
</comment>
<evidence type="ECO:0000256" key="2">
    <source>
        <dbReference type="SAM" id="SignalP"/>
    </source>
</evidence>
<feature type="compositionally biased region" description="Acidic residues" evidence="1">
    <location>
        <begin position="116"/>
        <end position="134"/>
    </location>
</feature>
<dbReference type="EMBL" id="CAJVRM010000141">
    <property type="protein sequence ID" value="CAG8975522.1"/>
    <property type="molecule type" value="Genomic_DNA"/>
</dbReference>
<accession>A0A9N9LM26</accession>
<keyword evidence="2" id="KW-0732">Signal</keyword>
<evidence type="ECO:0000313" key="4">
    <source>
        <dbReference type="Proteomes" id="UP000701801"/>
    </source>
</evidence>
<gene>
    <name evidence="3" type="ORF">HYALB_00012237</name>
</gene>
<keyword evidence="4" id="KW-1185">Reference proteome</keyword>
<feature type="chain" id="PRO_5040266674" evidence="2">
    <location>
        <begin position="20"/>
        <end position="188"/>
    </location>
</feature>
<dbReference type="OrthoDB" id="10659322at2759"/>
<reference evidence="3" key="1">
    <citation type="submission" date="2021-07" db="EMBL/GenBank/DDBJ databases">
        <authorList>
            <person name="Durling M."/>
        </authorList>
    </citation>
    <scope>NUCLEOTIDE SEQUENCE</scope>
</reference>
<proteinExistence type="predicted"/>